<dbReference type="PIRSF" id="PIRSF028188">
    <property type="entry name" value="Amdntrnsf_FN0238"/>
    <property type="match status" value="1"/>
</dbReference>
<organism evidence="1 2">
    <name type="scientific">Mucilaginibacter robiniae</name>
    <dbReference type="NCBI Taxonomy" id="2728022"/>
    <lineage>
        <taxon>Bacteria</taxon>
        <taxon>Pseudomonadati</taxon>
        <taxon>Bacteroidota</taxon>
        <taxon>Sphingobacteriia</taxon>
        <taxon>Sphingobacteriales</taxon>
        <taxon>Sphingobacteriaceae</taxon>
        <taxon>Mucilaginibacter</taxon>
    </lineage>
</organism>
<protein>
    <submittedName>
        <fullName evidence="1">Amidinotransferase</fullName>
    </submittedName>
</protein>
<keyword evidence="2" id="KW-1185">Reference proteome</keyword>
<dbReference type="PANTHER" id="PTHR43224">
    <property type="entry name" value="AMIDINOTRANSFERASE"/>
    <property type="match status" value="1"/>
</dbReference>
<name>A0A7L5EDI1_9SPHI</name>
<dbReference type="GO" id="GO:0016740">
    <property type="term" value="F:transferase activity"/>
    <property type="evidence" value="ECO:0007669"/>
    <property type="project" value="UniProtKB-KW"/>
</dbReference>
<dbReference type="Pfam" id="PF19420">
    <property type="entry name" value="DDAH_eukar"/>
    <property type="match status" value="1"/>
</dbReference>
<proteinExistence type="predicted"/>
<dbReference type="Proteomes" id="UP000503278">
    <property type="component" value="Chromosome"/>
</dbReference>
<evidence type="ECO:0000313" key="2">
    <source>
        <dbReference type="Proteomes" id="UP000503278"/>
    </source>
</evidence>
<dbReference type="Gene3D" id="3.75.10.10">
    <property type="entry name" value="L-arginine/glycine Amidinotransferase, Chain A"/>
    <property type="match status" value="1"/>
</dbReference>
<evidence type="ECO:0000313" key="1">
    <source>
        <dbReference type="EMBL" id="QJD98506.1"/>
    </source>
</evidence>
<dbReference type="KEGG" id="mrob:HH214_20885"/>
<dbReference type="PANTHER" id="PTHR43224:SF1">
    <property type="entry name" value="AMIDINOTRANSFERASE"/>
    <property type="match status" value="1"/>
</dbReference>
<dbReference type="EMBL" id="CP051682">
    <property type="protein sequence ID" value="QJD98506.1"/>
    <property type="molecule type" value="Genomic_DNA"/>
</dbReference>
<dbReference type="InterPro" id="IPR014541">
    <property type="entry name" value="Amdntrnsf_FN0238"/>
</dbReference>
<reference evidence="1 2" key="1">
    <citation type="submission" date="2020-04" db="EMBL/GenBank/DDBJ databases">
        <title>Genome sequencing of novel species.</title>
        <authorList>
            <person name="Heo J."/>
            <person name="Kim S.-J."/>
            <person name="Kim J.-S."/>
            <person name="Hong S.-B."/>
            <person name="Kwon S.-W."/>
        </authorList>
    </citation>
    <scope>NUCLEOTIDE SEQUENCE [LARGE SCALE GENOMIC DNA]</scope>
    <source>
        <strain evidence="1 2">F39-2</strain>
    </source>
</reference>
<accession>A0A7L5EDI1</accession>
<gene>
    <name evidence="1" type="ORF">HH214_20885</name>
</gene>
<keyword evidence="1" id="KW-0808">Transferase</keyword>
<dbReference type="SUPFAM" id="SSF55909">
    <property type="entry name" value="Pentein"/>
    <property type="match status" value="1"/>
</dbReference>
<dbReference type="AlphaFoldDB" id="A0A7L5EDI1"/>
<sequence length="298" mass="33935">MIRPASFGFNEQTAASNAFQNKDAEQQHVQHKALQEFDAFVQLLRDNQVDVIVINDTEEPAKPDAVFPNNWVTFHENGDVLLYPIQAENRRWERREDLIRKLEDQYHINHTIDLSRFELQNKFLEGTGSMVLDRENKIAYACLSPRTHTEVLDTFCQHLKYTAVTFNATDAKQQPIYHTNVMMCVGSSYVVICLESVTDSSEKENLVNSFQNTDKQIIEISLAQMSQFAGNMLEVQNQFGENILVMSNTALEALTPEQKQALEQHVKILSTNLETIESNGGGSARCMMAEVFLPKTEQ</sequence>
<dbReference type="NCBIfam" id="NF046062">
    <property type="entry name" value="citrull_CtlX"/>
    <property type="match status" value="1"/>
</dbReference>